<dbReference type="GO" id="GO:0000166">
    <property type="term" value="F:nucleotide binding"/>
    <property type="evidence" value="ECO:0007669"/>
    <property type="project" value="InterPro"/>
</dbReference>
<feature type="domain" description="Gfo/Idh/MocA-like oxidoreductase N-terminal" evidence="1">
    <location>
        <begin position="8"/>
        <end position="120"/>
    </location>
</feature>
<dbReference type="Pfam" id="PF22725">
    <property type="entry name" value="GFO_IDH_MocA_C3"/>
    <property type="match status" value="1"/>
</dbReference>
<dbReference type="AlphaFoldDB" id="A0A1H5UJ38"/>
<dbReference type="RefSeq" id="WP_104007304.1">
    <property type="nucleotide sequence ID" value="NZ_FNVD01000004.1"/>
</dbReference>
<dbReference type="Proteomes" id="UP000236742">
    <property type="component" value="Unassembled WGS sequence"/>
</dbReference>
<dbReference type="InterPro" id="IPR051450">
    <property type="entry name" value="Gfo/Idh/MocA_Oxidoreductases"/>
</dbReference>
<proteinExistence type="predicted"/>
<dbReference type="Gene3D" id="3.30.360.10">
    <property type="entry name" value="Dihydrodipicolinate Reductase, domain 2"/>
    <property type="match status" value="1"/>
</dbReference>
<dbReference type="Gene3D" id="3.40.50.720">
    <property type="entry name" value="NAD(P)-binding Rossmann-like Domain"/>
    <property type="match status" value="1"/>
</dbReference>
<organism evidence="3 4">
    <name type="scientific">Jhaorihella thermophila</name>
    <dbReference type="NCBI Taxonomy" id="488547"/>
    <lineage>
        <taxon>Bacteria</taxon>
        <taxon>Pseudomonadati</taxon>
        <taxon>Pseudomonadota</taxon>
        <taxon>Alphaproteobacteria</taxon>
        <taxon>Rhodobacterales</taxon>
        <taxon>Paracoccaceae</taxon>
        <taxon>Jhaorihella</taxon>
    </lineage>
</organism>
<name>A0A1H5UJ38_9RHOB</name>
<evidence type="ECO:0000313" key="4">
    <source>
        <dbReference type="Proteomes" id="UP000236742"/>
    </source>
</evidence>
<keyword evidence="4" id="KW-1185">Reference proteome</keyword>
<feature type="domain" description="GFO/IDH/MocA-like oxidoreductase" evidence="2">
    <location>
        <begin position="138"/>
        <end position="261"/>
    </location>
</feature>
<dbReference type="SUPFAM" id="SSF51735">
    <property type="entry name" value="NAD(P)-binding Rossmann-fold domains"/>
    <property type="match status" value="1"/>
</dbReference>
<reference evidence="3 4" key="1">
    <citation type="submission" date="2016-10" db="EMBL/GenBank/DDBJ databases">
        <authorList>
            <person name="de Groot N.N."/>
        </authorList>
    </citation>
    <scope>NUCLEOTIDE SEQUENCE [LARGE SCALE GENOMIC DNA]</scope>
    <source>
        <strain evidence="3 4">DSM 23413</strain>
    </source>
</reference>
<dbReference type="InterPro" id="IPR036291">
    <property type="entry name" value="NAD(P)-bd_dom_sf"/>
</dbReference>
<dbReference type="InterPro" id="IPR055170">
    <property type="entry name" value="GFO_IDH_MocA-like_dom"/>
</dbReference>
<dbReference type="Pfam" id="PF01408">
    <property type="entry name" value="GFO_IDH_MocA"/>
    <property type="match status" value="1"/>
</dbReference>
<dbReference type="PANTHER" id="PTHR43377">
    <property type="entry name" value="BILIVERDIN REDUCTASE A"/>
    <property type="match status" value="1"/>
</dbReference>
<dbReference type="InterPro" id="IPR000683">
    <property type="entry name" value="Gfo/Idh/MocA-like_OxRdtase_N"/>
</dbReference>
<evidence type="ECO:0000259" key="1">
    <source>
        <dbReference type="Pfam" id="PF01408"/>
    </source>
</evidence>
<accession>A0A1H5UJ38</accession>
<dbReference type="OrthoDB" id="9792935at2"/>
<dbReference type="PANTHER" id="PTHR43377:SF8">
    <property type="entry name" value="BLR3664 PROTEIN"/>
    <property type="match status" value="1"/>
</dbReference>
<dbReference type="EMBL" id="FNVD01000004">
    <property type="protein sequence ID" value="SEF74488.1"/>
    <property type="molecule type" value="Genomic_DNA"/>
</dbReference>
<evidence type="ECO:0000313" key="3">
    <source>
        <dbReference type="EMBL" id="SEF74488.1"/>
    </source>
</evidence>
<evidence type="ECO:0000259" key="2">
    <source>
        <dbReference type="Pfam" id="PF22725"/>
    </source>
</evidence>
<dbReference type="SUPFAM" id="SSF55347">
    <property type="entry name" value="Glyceraldehyde-3-phosphate dehydrogenase-like, C-terminal domain"/>
    <property type="match status" value="1"/>
</dbReference>
<protein>
    <submittedName>
        <fullName evidence="3">Predicted dehydrogenase</fullName>
    </submittedName>
</protein>
<gene>
    <name evidence="3" type="ORF">SAMN05421751_10469</name>
</gene>
<sequence length="346" mass="36101">MTAPLPLAVIGGGSIGQRHARLAALSDEVRLTAVVEPNPARRAELADKGLPVADTVEAVPPDTRAAIIATPTQSHCADALDALSRGWAALVEKPVAATLAEADRMIAAADTAGLPLFTGHHRRCHPFVAIARDRLAQMGDPVAVQGIWALRKHDGYHDAAWRVARGGGPVLINLIHDVDLLRLLAGEIVQVSAMLSSDRRGGPVEDTAAICLRFASGALGTFLLTDAGASPWAFEAATGENPAIATTHEDCWRFIGTRGALSFPSLALWRDAAGGVPDWSRPMLMVQEGDLPTVDPLEAQLSRFARVARGGADPLLATGADGRAALAVTLAVLEAGAEGRPVTVTP</sequence>